<dbReference type="Gene3D" id="3.30.450.20">
    <property type="entry name" value="PAS domain"/>
    <property type="match status" value="1"/>
</dbReference>
<dbReference type="PANTHER" id="PTHR33121">
    <property type="entry name" value="CYCLIC DI-GMP PHOSPHODIESTERASE PDEF"/>
    <property type="match status" value="1"/>
</dbReference>
<accession>A0A3N2DPW3</accession>
<organism evidence="2 3">
    <name type="scientific">Sinobacterium caligoides</name>
    <dbReference type="NCBI Taxonomy" id="933926"/>
    <lineage>
        <taxon>Bacteria</taxon>
        <taxon>Pseudomonadati</taxon>
        <taxon>Pseudomonadota</taxon>
        <taxon>Gammaproteobacteria</taxon>
        <taxon>Cellvibrionales</taxon>
        <taxon>Spongiibacteraceae</taxon>
        <taxon>Sinobacterium</taxon>
    </lineage>
</organism>
<dbReference type="SMART" id="SM00052">
    <property type="entry name" value="EAL"/>
    <property type="match status" value="1"/>
</dbReference>
<dbReference type="AlphaFoldDB" id="A0A3N2DPW3"/>
<evidence type="ECO:0000313" key="2">
    <source>
        <dbReference type="EMBL" id="ROS01874.1"/>
    </source>
</evidence>
<feature type="domain" description="EAL" evidence="1">
    <location>
        <begin position="31"/>
        <end position="284"/>
    </location>
</feature>
<comment type="caution">
    <text evidence="2">The sequence shown here is derived from an EMBL/GenBank/DDBJ whole genome shotgun (WGS) entry which is preliminary data.</text>
</comment>
<proteinExistence type="predicted"/>
<dbReference type="GO" id="GO:0071111">
    <property type="term" value="F:cyclic-guanylate-specific phosphodiesterase activity"/>
    <property type="evidence" value="ECO:0007669"/>
    <property type="project" value="InterPro"/>
</dbReference>
<dbReference type="OrthoDB" id="1673646at2"/>
<dbReference type="PROSITE" id="PS50883">
    <property type="entry name" value="EAL"/>
    <property type="match status" value="1"/>
</dbReference>
<dbReference type="Gene3D" id="3.20.20.450">
    <property type="entry name" value="EAL domain"/>
    <property type="match status" value="1"/>
</dbReference>
<evidence type="ECO:0000313" key="3">
    <source>
        <dbReference type="Proteomes" id="UP000275394"/>
    </source>
</evidence>
<dbReference type="Pfam" id="PF00563">
    <property type="entry name" value="EAL"/>
    <property type="match status" value="1"/>
</dbReference>
<dbReference type="CDD" id="cd01948">
    <property type="entry name" value="EAL"/>
    <property type="match status" value="1"/>
</dbReference>
<keyword evidence="3" id="KW-1185">Reference proteome</keyword>
<dbReference type="InterPro" id="IPR035919">
    <property type="entry name" value="EAL_sf"/>
</dbReference>
<dbReference type="PANTHER" id="PTHR33121:SF70">
    <property type="entry name" value="SIGNALING PROTEIN YKOW"/>
    <property type="match status" value="1"/>
</dbReference>
<name>A0A3N2DPW3_9GAMM</name>
<dbReference type="EMBL" id="RKHR01000004">
    <property type="protein sequence ID" value="ROS01874.1"/>
    <property type="molecule type" value="Genomic_DNA"/>
</dbReference>
<sequence>MVKKHTMKALEELVKDQCVQGRSTSATDNSRPQILHDGSDYYAQLHELRISSRYQPIVSIPHRRVVGHEALLDARLIDSSITPVAAFSYINEQELSQLELDRLSRHIHLLNYTAKSADDWLFLNISSEAISHYVEQEAGLESIVPTGLMPPESLVFEILEDTQQDIAQLQQFVRYCKEQKVLVAVDDFGAGHSNFDRIWSLAPDIVKLDSSNIWKAEQDPMVRRLLPRMISLLREAGSVVLIEGIENETQAKIAMDTEADLLQGYYFLRPQSNLAVTEANGVIEELTAAEVAFNGQPVDMGRDRLRSEFARAVGHLMTGKKLAEAFSRFNVEQVRRCYVLNRQGVEIESHRLTGGEPECRFSAMKCSGGASWARRPYFIGAMANPGHIFTSPRYMSLPDGHVTETLSIATQLEGTSCVICLDLN</sequence>
<dbReference type="SUPFAM" id="SSF141868">
    <property type="entry name" value="EAL domain-like"/>
    <property type="match status" value="1"/>
</dbReference>
<gene>
    <name evidence="2" type="ORF">EDC56_2323</name>
</gene>
<dbReference type="RefSeq" id="WP_123712627.1">
    <property type="nucleotide sequence ID" value="NZ_RKHR01000004.1"/>
</dbReference>
<evidence type="ECO:0000259" key="1">
    <source>
        <dbReference type="PROSITE" id="PS50883"/>
    </source>
</evidence>
<dbReference type="InterPro" id="IPR050706">
    <property type="entry name" value="Cyclic-di-GMP_PDE-like"/>
</dbReference>
<dbReference type="InterPro" id="IPR001633">
    <property type="entry name" value="EAL_dom"/>
</dbReference>
<protein>
    <submittedName>
        <fullName evidence="2">EAL domain-containing protein (Putative c-di-GMP-specific phosphodiesterase class I)</fullName>
    </submittedName>
</protein>
<dbReference type="Proteomes" id="UP000275394">
    <property type="component" value="Unassembled WGS sequence"/>
</dbReference>
<reference evidence="2 3" key="1">
    <citation type="submission" date="2018-11" db="EMBL/GenBank/DDBJ databases">
        <title>Genomic Encyclopedia of Type Strains, Phase IV (KMG-IV): sequencing the most valuable type-strain genomes for metagenomic binning, comparative biology and taxonomic classification.</title>
        <authorList>
            <person name="Goeker M."/>
        </authorList>
    </citation>
    <scope>NUCLEOTIDE SEQUENCE [LARGE SCALE GENOMIC DNA]</scope>
    <source>
        <strain evidence="2 3">DSM 100316</strain>
    </source>
</reference>